<organism evidence="2 3">
    <name type="scientific">Sphenodon punctatus</name>
    <name type="common">Tuatara</name>
    <name type="synonym">Hatteria punctata</name>
    <dbReference type="NCBI Taxonomy" id="8508"/>
    <lineage>
        <taxon>Eukaryota</taxon>
        <taxon>Metazoa</taxon>
        <taxon>Chordata</taxon>
        <taxon>Craniata</taxon>
        <taxon>Vertebrata</taxon>
        <taxon>Euteleostomi</taxon>
        <taxon>Lepidosauria</taxon>
        <taxon>Sphenodontia</taxon>
        <taxon>Sphenodontidae</taxon>
        <taxon>Sphenodon</taxon>
    </lineage>
</organism>
<reference evidence="2" key="1">
    <citation type="submission" date="2025-08" db="UniProtKB">
        <authorList>
            <consortium name="Ensembl"/>
        </authorList>
    </citation>
    <scope>IDENTIFICATION</scope>
</reference>
<dbReference type="Ensembl" id="ENSSPUT00000002930.1">
    <property type="protein sequence ID" value="ENSSPUP00000002767.1"/>
    <property type="gene ID" value="ENSSPUG00000002137.1"/>
</dbReference>
<dbReference type="Proteomes" id="UP000694392">
    <property type="component" value="Unplaced"/>
</dbReference>
<name>A0A8D0G6Y2_SPHPU</name>
<proteinExistence type="predicted"/>
<dbReference type="AlphaFoldDB" id="A0A8D0G6Y2"/>
<evidence type="ECO:0000313" key="3">
    <source>
        <dbReference type="Proteomes" id="UP000694392"/>
    </source>
</evidence>
<keyword evidence="3" id="KW-1185">Reference proteome</keyword>
<feature type="region of interest" description="Disordered" evidence="1">
    <location>
        <begin position="1"/>
        <end position="43"/>
    </location>
</feature>
<protein>
    <recommendedName>
        <fullName evidence="4">CGG triplet repeat-binding protein 1</fullName>
    </recommendedName>
</protein>
<accession>A0A8D0G6Y2</accession>
<dbReference type="GeneTree" id="ENSGT00390000017898"/>
<dbReference type="PANTHER" id="PTHR32344">
    <property type="entry name" value="U1-TYPE DOMAIN-CONTAINING PROTEIN"/>
    <property type="match status" value="1"/>
</dbReference>
<dbReference type="GO" id="GO:0005634">
    <property type="term" value="C:nucleus"/>
    <property type="evidence" value="ECO:0007669"/>
    <property type="project" value="InterPro"/>
</dbReference>
<dbReference type="InterPro" id="IPR033375">
    <property type="entry name" value="Cggbp1"/>
</dbReference>
<dbReference type="GO" id="GO:0006357">
    <property type="term" value="P:regulation of transcription by RNA polymerase II"/>
    <property type="evidence" value="ECO:0007669"/>
    <property type="project" value="InterPro"/>
</dbReference>
<feature type="compositionally biased region" description="Low complexity" evidence="1">
    <location>
        <begin position="17"/>
        <end position="29"/>
    </location>
</feature>
<reference evidence="2" key="2">
    <citation type="submission" date="2025-09" db="UniProtKB">
        <authorList>
            <consortium name="Ensembl"/>
        </authorList>
    </citation>
    <scope>IDENTIFICATION</scope>
</reference>
<evidence type="ECO:0000313" key="2">
    <source>
        <dbReference type="Ensembl" id="ENSSPUP00000002767.1"/>
    </source>
</evidence>
<feature type="compositionally biased region" description="Basic and acidic residues" evidence="1">
    <location>
        <begin position="1"/>
        <end position="10"/>
    </location>
</feature>
<evidence type="ECO:0008006" key="4">
    <source>
        <dbReference type="Google" id="ProtNLM"/>
    </source>
</evidence>
<sequence length="156" mass="17808">MEVSAKDVQKKNSLVETTPVTKPTTKTVTAESRKKTEPFVKKNSSHKALKVTAQERATEFAKELHEDGGKLFCTSCNVMLDHTRRSIVVDHIKCKTHLKRKAEFEQRNDNNRQRTITSSIQCHTDTQMSRIEVTQEFVKMCLEAKIPLEKADHPSV</sequence>
<evidence type="ECO:0000256" key="1">
    <source>
        <dbReference type="SAM" id="MobiDB-lite"/>
    </source>
</evidence>
<dbReference type="PANTHER" id="PTHR32344:SF1">
    <property type="entry name" value="U1-TYPE DOMAIN-CONTAINING PROTEIN"/>
    <property type="match status" value="1"/>
</dbReference>
<dbReference type="GO" id="GO:0003690">
    <property type="term" value="F:double-stranded DNA binding"/>
    <property type="evidence" value="ECO:0007669"/>
    <property type="project" value="InterPro"/>
</dbReference>
<feature type="compositionally biased region" description="Basic and acidic residues" evidence="1">
    <location>
        <begin position="31"/>
        <end position="40"/>
    </location>
</feature>